<dbReference type="InterPro" id="IPR011009">
    <property type="entry name" value="Kinase-like_dom_sf"/>
</dbReference>
<evidence type="ECO:0000256" key="6">
    <source>
        <dbReference type="ARBA" id="ARBA00022840"/>
    </source>
</evidence>
<accession>A0AAV5CU26</accession>
<evidence type="ECO:0000256" key="3">
    <source>
        <dbReference type="ARBA" id="ARBA00022679"/>
    </source>
</evidence>
<sequence>MKTPAMPVFVRNRSFHGCAAESASATAHMGKYVHTTGENVYLRLNCRLNCSKEEQFTKDFTAGYIMCSATRIGSPSRDNQIQRREDTGLRIFANKSLDYFLFDSARKPMLQWQTRFKIIRGISRGIMYLHHDSRLTIIHRDLKANKVLLKIFYLAIKIIFLFKAWNLWNDGKIEDLVDSSIKDNCPLDEVARCIHIGLLCVQDSPDYRPLMSAVVFMLENKTRLPVPKQPVYFARTDAEHGQSTDSRVLSIYDMSLTALEGR</sequence>
<dbReference type="AlphaFoldDB" id="A0AAV5CU26"/>
<dbReference type="EC" id="2.7.11.1" evidence="1"/>
<evidence type="ECO:0000313" key="9">
    <source>
        <dbReference type="EMBL" id="GJN01636.1"/>
    </source>
</evidence>
<reference evidence="9" key="1">
    <citation type="journal article" date="2018" name="DNA Res.">
        <title>Multiple hybrid de novo genome assembly of finger millet, an orphan allotetraploid crop.</title>
        <authorList>
            <person name="Hatakeyama M."/>
            <person name="Aluri S."/>
            <person name="Balachadran M.T."/>
            <person name="Sivarajan S.R."/>
            <person name="Patrignani A."/>
            <person name="Gruter S."/>
            <person name="Poveda L."/>
            <person name="Shimizu-Inatsugi R."/>
            <person name="Baeten J."/>
            <person name="Francoijs K.J."/>
            <person name="Nataraja K.N."/>
            <person name="Reddy Y.A.N."/>
            <person name="Phadnis S."/>
            <person name="Ravikumar R.L."/>
            <person name="Schlapbach R."/>
            <person name="Sreeman S.M."/>
            <person name="Shimizu K.K."/>
        </authorList>
    </citation>
    <scope>NUCLEOTIDE SEQUENCE</scope>
</reference>
<protein>
    <recommendedName>
        <fullName evidence="1">non-specific serine/threonine protein kinase</fullName>
        <ecNumber evidence="1">2.7.11.1</ecNumber>
    </recommendedName>
</protein>
<evidence type="ECO:0000256" key="1">
    <source>
        <dbReference type="ARBA" id="ARBA00012513"/>
    </source>
</evidence>
<dbReference type="PANTHER" id="PTHR27006">
    <property type="entry name" value="PROMASTIGOTE SURFACE ANTIGEN PROTEIN PSA"/>
    <property type="match status" value="1"/>
</dbReference>
<keyword evidence="4" id="KW-0547">Nucleotide-binding</keyword>
<evidence type="ECO:0000256" key="5">
    <source>
        <dbReference type="ARBA" id="ARBA00022777"/>
    </source>
</evidence>
<proteinExistence type="predicted"/>
<keyword evidence="10" id="KW-1185">Reference proteome</keyword>
<comment type="catalytic activity">
    <reaction evidence="8">
        <text>L-seryl-[protein] + ATP = O-phospho-L-seryl-[protein] + ADP + H(+)</text>
        <dbReference type="Rhea" id="RHEA:17989"/>
        <dbReference type="Rhea" id="RHEA-COMP:9863"/>
        <dbReference type="Rhea" id="RHEA-COMP:11604"/>
        <dbReference type="ChEBI" id="CHEBI:15378"/>
        <dbReference type="ChEBI" id="CHEBI:29999"/>
        <dbReference type="ChEBI" id="CHEBI:30616"/>
        <dbReference type="ChEBI" id="CHEBI:83421"/>
        <dbReference type="ChEBI" id="CHEBI:456216"/>
        <dbReference type="EC" id="2.7.11.1"/>
    </reaction>
</comment>
<keyword evidence="5" id="KW-0418">Kinase</keyword>
<evidence type="ECO:0000256" key="2">
    <source>
        <dbReference type="ARBA" id="ARBA00022527"/>
    </source>
</evidence>
<keyword evidence="2" id="KW-0723">Serine/threonine-protein kinase</keyword>
<gene>
    <name evidence="9" type="primary">ga18916</name>
    <name evidence="9" type="ORF">PR202_ga18916</name>
</gene>
<dbReference type="FunFam" id="1.10.510.10:FF:001023">
    <property type="entry name" value="Os07g0541700 protein"/>
    <property type="match status" value="1"/>
</dbReference>
<dbReference type="Gene3D" id="1.10.510.10">
    <property type="entry name" value="Transferase(Phosphotransferase) domain 1"/>
    <property type="match status" value="2"/>
</dbReference>
<dbReference type="EMBL" id="BQKI01000009">
    <property type="protein sequence ID" value="GJN01636.1"/>
    <property type="molecule type" value="Genomic_DNA"/>
</dbReference>
<reference evidence="9" key="2">
    <citation type="submission" date="2021-12" db="EMBL/GenBank/DDBJ databases">
        <title>Resequencing data analysis of finger millet.</title>
        <authorList>
            <person name="Hatakeyama M."/>
            <person name="Aluri S."/>
            <person name="Balachadran M.T."/>
            <person name="Sivarajan S.R."/>
            <person name="Poveda L."/>
            <person name="Shimizu-Inatsugi R."/>
            <person name="Schlapbach R."/>
            <person name="Sreeman S.M."/>
            <person name="Shimizu K.K."/>
        </authorList>
    </citation>
    <scope>NUCLEOTIDE SEQUENCE</scope>
</reference>
<evidence type="ECO:0000256" key="4">
    <source>
        <dbReference type="ARBA" id="ARBA00022741"/>
    </source>
</evidence>
<organism evidence="9 10">
    <name type="scientific">Eleusine coracana subsp. coracana</name>
    <dbReference type="NCBI Taxonomy" id="191504"/>
    <lineage>
        <taxon>Eukaryota</taxon>
        <taxon>Viridiplantae</taxon>
        <taxon>Streptophyta</taxon>
        <taxon>Embryophyta</taxon>
        <taxon>Tracheophyta</taxon>
        <taxon>Spermatophyta</taxon>
        <taxon>Magnoliopsida</taxon>
        <taxon>Liliopsida</taxon>
        <taxon>Poales</taxon>
        <taxon>Poaceae</taxon>
        <taxon>PACMAD clade</taxon>
        <taxon>Chloridoideae</taxon>
        <taxon>Cynodonteae</taxon>
        <taxon>Eleusininae</taxon>
        <taxon>Eleusine</taxon>
    </lineage>
</organism>
<comment type="catalytic activity">
    <reaction evidence="7">
        <text>L-threonyl-[protein] + ATP = O-phospho-L-threonyl-[protein] + ADP + H(+)</text>
        <dbReference type="Rhea" id="RHEA:46608"/>
        <dbReference type="Rhea" id="RHEA-COMP:11060"/>
        <dbReference type="Rhea" id="RHEA-COMP:11605"/>
        <dbReference type="ChEBI" id="CHEBI:15378"/>
        <dbReference type="ChEBI" id="CHEBI:30013"/>
        <dbReference type="ChEBI" id="CHEBI:30616"/>
        <dbReference type="ChEBI" id="CHEBI:61977"/>
        <dbReference type="ChEBI" id="CHEBI:456216"/>
        <dbReference type="EC" id="2.7.11.1"/>
    </reaction>
</comment>
<comment type="caution">
    <text evidence="9">The sequence shown here is derived from an EMBL/GenBank/DDBJ whole genome shotgun (WGS) entry which is preliminary data.</text>
</comment>
<dbReference type="SUPFAM" id="SSF56112">
    <property type="entry name" value="Protein kinase-like (PK-like)"/>
    <property type="match status" value="1"/>
</dbReference>
<evidence type="ECO:0000313" key="10">
    <source>
        <dbReference type="Proteomes" id="UP001054889"/>
    </source>
</evidence>
<evidence type="ECO:0000256" key="7">
    <source>
        <dbReference type="ARBA" id="ARBA00047899"/>
    </source>
</evidence>
<keyword evidence="3" id="KW-0808">Transferase</keyword>
<dbReference type="GO" id="GO:0004674">
    <property type="term" value="F:protein serine/threonine kinase activity"/>
    <property type="evidence" value="ECO:0007669"/>
    <property type="project" value="UniProtKB-KW"/>
</dbReference>
<dbReference type="Proteomes" id="UP001054889">
    <property type="component" value="Unassembled WGS sequence"/>
</dbReference>
<dbReference type="GO" id="GO:0005524">
    <property type="term" value="F:ATP binding"/>
    <property type="evidence" value="ECO:0007669"/>
    <property type="project" value="UniProtKB-KW"/>
</dbReference>
<evidence type="ECO:0000256" key="8">
    <source>
        <dbReference type="ARBA" id="ARBA00048679"/>
    </source>
</evidence>
<name>A0AAV5CU26_ELECO</name>
<dbReference type="PANTHER" id="PTHR27006:SF614">
    <property type="entry name" value="PROTEIN KINASE DOMAIN-CONTAINING PROTEIN"/>
    <property type="match status" value="1"/>
</dbReference>
<keyword evidence="6" id="KW-0067">ATP-binding</keyword>